<comment type="caution">
    <text evidence="1">The sequence shown here is derived from an EMBL/GenBank/DDBJ whole genome shotgun (WGS) entry which is preliminary data.</text>
</comment>
<dbReference type="Proteomes" id="UP000257109">
    <property type="component" value="Unassembled WGS sequence"/>
</dbReference>
<feature type="non-terminal residue" evidence="1">
    <location>
        <position position="1"/>
    </location>
</feature>
<evidence type="ECO:0008006" key="3">
    <source>
        <dbReference type="Google" id="ProtNLM"/>
    </source>
</evidence>
<proteinExistence type="predicted"/>
<accession>A0A371G0S7</accession>
<name>A0A371G0S7_MUCPR</name>
<keyword evidence="2" id="KW-1185">Reference proteome</keyword>
<reference evidence="1" key="1">
    <citation type="submission" date="2018-05" db="EMBL/GenBank/DDBJ databases">
        <title>Draft genome of Mucuna pruriens seed.</title>
        <authorList>
            <person name="Nnadi N.E."/>
            <person name="Vos R."/>
            <person name="Hasami M.H."/>
            <person name="Devisetty U.K."/>
            <person name="Aguiy J.C."/>
        </authorList>
    </citation>
    <scope>NUCLEOTIDE SEQUENCE [LARGE SCALE GENOMIC DNA]</scope>
    <source>
        <strain evidence="1">JCA_2017</strain>
    </source>
</reference>
<gene>
    <name evidence="1" type="ORF">CR513_34826</name>
</gene>
<evidence type="ECO:0000313" key="2">
    <source>
        <dbReference type="Proteomes" id="UP000257109"/>
    </source>
</evidence>
<dbReference type="EMBL" id="QJKJ01007129">
    <property type="protein sequence ID" value="RDX84165.1"/>
    <property type="molecule type" value="Genomic_DNA"/>
</dbReference>
<sequence>MTNDAKVVVDFLKSNIFCQFGVPKAFISDQGDFFAIKPGLPYSISMGWFIELPQHTTPPIPVRRIGSNSLRMLYGHTKLSTRLRSGCLPIELSLVVKQCNLAYDQVGKQRKLQLQELHELRLEVYENSWTYKQKVSSIVDGMDHLLSLMFFPMVQWN</sequence>
<organism evidence="1 2">
    <name type="scientific">Mucuna pruriens</name>
    <name type="common">Velvet bean</name>
    <name type="synonym">Dolichos pruriens</name>
    <dbReference type="NCBI Taxonomy" id="157652"/>
    <lineage>
        <taxon>Eukaryota</taxon>
        <taxon>Viridiplantae</taxon>
        <taxon>Streptophyta</taxon>
        <taxon>Embryophyta</taxon>
        <taxon>Tracheophyta</taxon>
        <taxon>Spermatophyta</taxon>
        <taxon>Magnoliopsida</taxon>
        <taxon>eudicotyledons</taxon>
        <taxon>Gunneridae</taxon>
        <taxon>Pentapetalae</taxon>
        <taxon>rosids</taxon>
        <taxon>fabids</taxon>
        <taxon>Fabales</taxon>
        <taxon>Fabaceae</taxon>
        <taxon>Papilionoideae</taxon>
        <taxon>50 kb inversion clade</taxon>
        <taxon>NPAAA clade</taxon>
        <taxon>indigoferoid/millettioid clade</taxon>
        <taxon>Phaseoleae</taxon>
        <taxon>Mucuna</taxon>
    </lineage>
</organism>
<dbReference type="AlphaFoldDB" id="A0A371G0S7"/>
<evidence type="ECO:0000313" key="1">
    <source>
        <dbReference type="EMBL" id="RDX84165.1"/>
    </source>
</evidence>
<protein>
    <recommendedName>
        <fullName evidence="3">Integrase catalytic domain-containing protein</fullName>
    </recommendedName>
</protein>